<dbReference type="Proteomes" id="UP000323819">
    <property type="component" value="Unassembled WGS sequence"/>
</dbReference>
<organism evidence="1 2">
    <name type="scientific">Vibrio cholerae</name>
    <dbReference type="NCBI Taxonomy" id="666"/>
    <lineage>
        <taxon>Bacteria</taxon>
        <taxon>Pseudomonadati</taxon>
        <taxon>Pseudomonadota</taxon>
        <taxon>Gammaproteobacteria</taxon>
        <taxon>Vibrionales</taxon>
        <taxon>Vibrionaceae</taxon>
        <taxon>Vibrio</taxon>
    </lineage>
</organism>
<dbReference type="InterPro" id="IPR023353">
    <property type="entry name" value="LemA-like_dom_sf"/>
</dbReference>
<protein>
    <submittedName>
        <fullName evidence="1">LemA family protein</fullName>
    </submittedName>
</protein>
<sequence>MSEIADQEENVGASIRIYNSNVKAHNTGIEVFPNNFVNSKITKKKLVNEFSDSSALNSFEYKPDF</sequence>
<comment type="caution">
    <text evidence="1">The sequence shown here is derived from an EMBL/GenBank/DDBJ whole genome shotgun (WGS) entry which is preliminary data.</text>
</comment>
<dbReference type="EMBL" id="VSIJ01000005">
    <property type="protein sequence ID" value="TXX67183.1"/>
    <property type="molecule type" value="Genomic_DNA"/>
</dbReference>
<dbReference type="Gene3D" id="1.20.1440.20">
    <property type="entry name" value="LemA-like domain"/>
    <property type="match status" value="1"/>
</dbReference>
<dbReference type="AlphaFoldDB" id="A0ABD7SRS1"/>
<evidence type="ECO:0000313" key="2">
    <source>
        <dbReference type="Proteomes" id="UP000323819"/>
    </source>
</evidence>
<proteinExistence type="predicted"/>
<dbReference type="RefSeq" id="WP_148521303.1">
    <property type="nucleotide sequence ID" value="NZ_VSIJ01000005.1"/>
</dbReference>
<accession>A0ABD7SRS1</accession>
<dbReference type="SUPFAM" id="SSF140478">
    <property type="entry name" value="LemA-like"/>
    <property type="match status" value="1"/>
</dbReference>
<gene>
    <name evidence="1" type="ORF">FXF03_01030</name>
</gene>
<evidence type="ECO:0000313" key="1">
    <source>
        <dbReference type="EMBL" id="TXX67183.1"/>
    </source>
</evidence>
<reference evidence="1 2" key="1">
    <citation type="submission" date="2019-06" db="EMBL/GenBank/DDBJ databases">
        <title>Vibrio cholerae phylogeny based on whole-genome sequencing reveals genetic diversity and population strucutre.</title>
        <authorList>
            <person name="Zhiqiu Y."/>
            <person name="Bin L."/>
            <person name="Lingyan J."/>
        </authorList>
    </citation>
    <scope>NUCLEOTIDE SEQUENCE [LARGE SCALE GENOMIC DNA]</scope>
    <source>
        <strain evidence="1 2">N2814</strain>
    </source>
</reference>
<name>A0ABD7SRS1_VIBCL</name>